<evidence type="ECO:0000313" key="2">
    <source>
        <dbReference type="Proteomes" id="UP000001026"/>
    </source>
</evidence>
<protein>
    <submittedName>
        <fullName evidence="1">Uncharacterized protein</fullName>
    </submittedName>
</protein>
<gene>
    <name evidence="1" type="ordered locus">PMM1109</name>
</gene>
<proteinExistence type="predicted"/>
<dbReference type="AlphaFoldDB" id="Q7V0Y5"/>
<organism evidence="1 2">
    <name type="scientific">Prochlorococcus marinus subsp. pastoris (strain CCMP1986 / NIES-2087 / MED4)</name>
    <dbReference type="NCBI Taxonomy" id="59919"/>
    <lineage>
        <taxon>Bacteria</taxon>
        <taxon>Bacillati</taxon>
        <taxon>Cyanobacteriota</taxon>
        <taxon>Cyanophyceae</taxon>
        <taxon>Synechococcales</taxon>
        <taxon>Prochlorococcaceae</taxon>
        <taxon>Prochlorococcus</taxon>
    </lineage>
</organism>
<reference evidence="1 2" key="1">
    <citation type="journal article" date="2003" name="Nature">
        <title>Genome divergence in two Prochlorococcus ecotypes reflects oceanic niche differentiation.</title>
        <authorList>
            <person name="Rocap G."/>
            <person name="Larimer F.W."/>
            <person name="Lamerdin J.E."/>
            <person name="Malfatti S."/>
            <person name="Chain P."/>
            <person name="Ahlgren N.A."/>
            <person name="Arellano A."/>
            <person name="Coleman M."/>
            <person name="Hauser L."/>
            <person name="Hess W.R."/>
            <person name="Johnson Z.I."/>
            <person name="Land M.L."/>
            <person name="Lindell D."/>
            <person name="Post A.F."/>
            <person name="Regala W."/>
            <person name="Shah M."/>
            <person name="Shaw S.L."/>
            <person name="Steglich C."/>
            <person name="Sullivan M.B."/>
            <person name="Ting C.S."/>
            <person name="Tolonen A."/>
            <person name="Webb E.A."/>
            <person name="Zinser E.R."/>
            <person name="Chisholm S.W."/>
        </authorList>
    </citation>
    <scope>NUCLEOTIDE SEQUENCE [LARGE SCALE GENOMIC DNA]</scope>
    <source>
        <strain evidence="2">CCMP1986 / NIES-2087 / MED4</strain>
    </source>
</reference>
<dbReference type="eggNOG" id="ENOG5032193">
    <property type="taxonomic scope" value="Bacteria"/>
</dbReference>
<dbReference type="EMBL" id="BX548174">
    <property type="protein sequence ID" value="CAE19568.1"/>
    <property type="molecule type" value="Genomic_DNA"/>
</dbReference>
<dbReference type="STRING" id="59919.PMM1109"/>
<dbReference type="SUPFAM" id="SSF48452">
    <property type="entry name" value="TPR-like"/>
    <property type="match status" value="1"/>
</dbReference>
<dbReference type="HOGENOM" id="CLU_099414_1_0_3"/>
<dbReference type="InterPro" id="IPR011990">
    <property type="entry name" value="TPR-like_helical_dom_sf"/>
</dbReference>
<name>Q7V0Y5_PROMP</name>
<dbReference type="Proteomes" id="UP000001026">
    <property type="component" value="Chromosome"/>
</dbReference>
<evidence type="ECO:0000313" key="1">
    <source>
        <dbReference type="EMBL" id="CAE19568.1"/>
    </source>
</evidence>
<accession>Q7V0Y5</accession>
<dbReference type="KEGG" id="pmm:PMM1109"/>
<sequence>MNPLSVSIETNKYDNMKVLKLIPIIFISLGIFSPTNTVYADSDDPNNYKVLKSTNKRLSITNVEALLREGDNLIKSGEIEKAKDSFDKARNLAKKLAGFYGDLNGSFKGLDARIPREMTEKGKNSLKIWAESNERLAAVYKSKNQPEVAVPLLVEIIRLMSPASSEGKEAYKELVQLGFVETPYKGL</sequence>